<dbReference type="AlphaFoldDB" id="A0AAP2GIC9"/>
<feature type="short sequence motif" description="DGA/G" evidence="3">
    <location>
        <begin position="190"/>
        <end position="192"/>
    </location>
</feature>
<feature type="short sequence motif" description="GXSXG" evidence="3">
    <location>
        <begin position="43"/>
        <end position="47"/>
    </location>
</feature>
<evidence type="ECO:0000259" key="4">
    <source>
        <dbReference type="PROSITE" id="PS51635"/>
    </source>
</evidence>
<dbReference type="PANTHER" id="PTHR32176">
    <property type="entry name" value="XYLOSE ISOMERASE"/>
    <property type="match status" value="1"/>
</dbReference>
<dbReference type="Gene3D" id="3.40.1090.10">
    <property type="entry name" value="Cytosolic phospholipase A2 catalytic domain"/>
    <property type="match status" value="1"/>
</dbReference>
<feature type="active site" description="Nucleophile" evidence="3">
    <location>
        <position position="45"/>
    </location>
</feature>
<dbReference type="EMBL" id="JAHESF010000007">
    <property type="protein sequence ID" value="MBT1696954.1"/>
    <property type="molecule type" value="Genomic_DNA"/>
</dbReference>
<keyword evidence="3" id="KW-0442">Lipid degradation</keyword>
<dbReference type="PANTHER" id="PTHR32176:SF92">
    <property type="entry name" value="XYLOSE ISOMERASE"/>
    <property type="match status" value="1"/>
</dbReference>
<evidence type="ECO:0000313" key="5">
    <source>
        <dbReference type="EMBL" id="MBT1696954.1"/>
    </source>
</evidence>
<comment type="similarity">
    <text evidence="1">Belongs to the patatin family.</text>
</comment>
<evidence type="ECO:0000313" key="6">
    <source>
        <dbReference type="Proteomes" id="UP001319200"/>
    </source>
</evidence>
<evidence type="ECO:0000256" key="1">
    <source>
        <dbReference type="ARBA" id="ARBA00010240"/>
    </source>
</evidence>
<dbReference type="SUPFAM" id="SSF52151">
    <property type="entry name" value="FabD/lysophospholipase-like"/>
    <property type="match status" value="1"/>
</dbReference>
<dbReference type="RefSeq" id="WP_254162559.1">
    <property type="nucleotide sequence ID" value="NZ_JAHESF010000007.1"/>
</dbReference>
<feature type="short sequence motif" description="GXGXXG" evidence="3">
    <location>
        <begin position="11"/>
        <end position="16"/>
    </location>
</feature>
<organism evidence="5 6">
    <name type="scientific">Chryseosolibacter histidini</name>
    <dbReference type="NCBI Taxonomy" id="2782349"/>
    <lineage>
        <taxon>Bacteria</taxon>
        <taxon>Pseudomonadati</taxon>
        <taxon>Bacteroidota</taxon>
        <taxon>Cytophagia</taxon>
        <taxon>Cytophagales</taxon>
        <taxon>Chryseotaleaceae</taxon>
        <taxon>Chryseosolibacter</taxon>
    </lineage>
</organism>
<accession>A0AAP2GIC9</accession>
<reference evidence="5 6" key="1">
    <citation type="submission" date="2021-05" db="EMBL/GenBank/DDBJ databases">
        <title>A Polyphasic approach of four new species of the genus Ohtaekwangia: Ohtaekwangia histidinii sp. nov., Ohtaekwangia cretensis sp. nov., Ohtaekwangia indiensis sp. nov., Ohtaekwangia reichenbachii sp. nov. from diverse environment.</title>
        <authorList>
            <person name="Octaviana S."/>
        </authorList>
    </citation>
    <scope>NUCLEOTIDE SEQUENCE [LARGE SCALE GENOMIC DNA]</scope>
    <source>
        <strain evidence="5 6">PWU4</strain>
    </source>
</reference>
<keyword evidence="3" id="KW-0378">Hydrolase</keyword>
<name>A0AAP2GIC9_9BACT</name>
<proteinExistence type="inferred from homology"/>
<dbReference type="GO" id="GO:0016042">
    <property type="term" value="P:lipid catabolic process"/>
    <property type="evidence" value="ECO:0007669"/>
    <property type="project" value="UniProtKB-UniRule"/>
</dbReference>
<dbReference type="PROSITE" id="PS51635">
    <property type="entry name" value="PNPLA"/>
    <property type="match status" value="1"/>
</dbReference>
<dbReference type="GO" id="GO:0004620">
    <property type="term" value="F:phospholipase activity"/>
    <property type="evidence" value="ECO:0007669"/>
    <property type="project" value="TreeGrafter"/>
</dbReference>
<keyword evidence="6" id="KW-1185">Reference proteome</keyword>
<evidence type="ECO:0000256" key="3">
    <source>
        <dbReference type="PROSITE-ProRule" id="PRU01161"/>
    </source>
</evidence>
<sequence length="341" mass="37980">MSTFNILTIDGGGLRGIVPTRILQKVEEITGKSVLDTFDMVAGTSTGGLIASCLTLRDRKDPDKPMYNLKDIAEIYIQKGKVIFPVRSGIWKFLYGITDLFSPAYSASGVEKVLRQFVAGQRIKDSLRPILVSTYDLSGNRPVFFKSAEAHGDESANAKIHDICRATSAAPTYLPAYTFNYKGKQLTGIDGGVYVNNPTMAAIAEISKYGNRGFYKKKDGTPVAFEDIRVLSLGTGSYTGTITRKEAVRWGQLQWVTRITDIMMRGVNQTTDYESGEMLADGNYLRLNIEIKDKEYSDMADARTVTREYLELEVKKQITENKEKIKALKQFLSEISEPVLV</sequence>
<keyword evidence="2 3" id="KW-0443">Lipid metabolism</keyword>
<protein>
    <submittedName>
        <fullName evidence="5">Patatin-like phospholipase family protein</fullName>
    </submittedName>
</protein>
<comment type="caution">
    <text evidence="5">The sequence shown here is derived from an EMBL/GenBank/DDBJ whole genome shotgun (WGS) entry which is preliminary data.</text>
</comment>
<gene>
    <name evidence="5" type="ORF">KK083_08725</name>
</gene>
<dbReference type="Pfam" id="PF01734">
    <property type="entry name" value="Patatin"/>
    <property type="match status" value="1"/>
</dbReference>
<evidence type="ECO:0000256" key="2">
    <source>
        <dbReference type="ARBA" id="ARBA00023098"/>
    </source>
</evidence>
<dbReference type="GO" id="GO:0047372">
    <property type="term" value="F:monoacylglycerol lipase activity"/>
    <property type="evidence" value="ECO:0007669"/>
    <property type="project" value="TreeGrafter"/>
</dbReference>
<dbReference type="InterPro" id="IPR002641">
    <property type="entry name" value="PNPLA_dom"/>
</dbReference>
<feature type="domain" description="PNPLA" evidence="4">
    <location>
        <begin position="7"/>
        <end position="203"/>
    </location>
</feature>
<dbReference type="Proteomes" id="UP001319200">
    <property type="component" value="Unassembled WGS sequence"/>
</dbReference>
<dbReference type="InterPro" id="IPR016035">
    <property type="entry name" value="Acyl_Trfase/lysoPLipase"/>
</dbReference>
<feature type="active site" description="Proton acceptor" evidence="3">
    <location>
        <position position="190"/>
    </location>
</feature>